<evidence type="ECO:0000256" key="3">
    <source>
        <dbReference type="RuleBase" id="RU000363"/>
    </source>
</evidence>
<dbReference type="CDD" id="cd05374">
    <property type="entry name" value="17beta-HSD-like_SDR_c"/>
    <property type="match status" value="1"/>
</dbReference>
<evidence type="ECO:0000313" key="5">
    <source>
        <dbReference type="Proteomes" id="UP000198850"/>
    </source>
</evidence>
<proteinExistence type="inferred from homology"/>
<dbReference type="Pfam" id="PF00106">
    <property type="entry name" value="adh_short"/>
    <property type="match status" value="1"/>
</dbReference>
<keyword evidence="2" id="KW-0560">Oxidoreductase</keyword>
<dbReference type="OrthoDB" id="658698at2"/>
<dbReference type="InterPro" id="IPR002347">
    <property type="entry name" value="SDR_fam"/>
</dbReference>
<organism evidence="4 5">
    <name type="scientific">Pedobacter hartonius</name>
    <dbReference type="NCBI Taxonomy" id="425514"/>
    <lineage>
        <taxon>Bacteria</taxon>
        <taxon>Pseudomonadati</taxon>
        <taxon>Bacteroidota</taxon>
        <taxon>Sphingobacteriia</taxon>
        <taxon>Sphingobacteriales</taxon>
        <taxon>Sphingobacteriaceae</taxon>
        <taxon>Pedobacter</taxon>
    </lineage>
</organism>
<name>A0A1H4GYI4_9SPHI</name>
<dbReference type="NCBIfam" id="NF004824">
    <property type="entry name" value="PRK06180.1"/>
    <property type="match status" value="1"/>
</dbReference>
<comment type="similarity">
    <text evidence="1 3">Belongs to the short-chain dehydrogenases/reductases (SDR) family.</text>
</comment>
<gene>
    <name evidence="4" type="ORF">SAMN05443550_11251</name>
</gene>
<dbReference type="SUPFAM" id="SSF51735">
    <property type="entry name" value="NAD(P)-binding Rossmann-fold domains"/>
    <property type="match status" value="1"/>
</dbReference>
<dbReference type="InterPro" id="IPR051911">
    <property type="entry name" value="SDR_oxidoreductase"/>
</dbReference>
<dbReference type="GO" id="GO:0016491">
    <property type="term" value="F:oxidoreductase activity"/>
    <property type="evidence" value="ECO:0007669"/>
    <property type="project" value="UniProtKB-KW"/>
</dbReference>
<dbReference type="AlphaFoldDB" id="A0A1H4GYI4"/>
<dbReference type="PANTHER" id="PTHR43976">
    <property type="entry name" value="SHORT CHAIN DEHYDROGENASE"/>
    <property type="match status" value="1"/>
</dbReference>
<evidence type="ECO:0000313" key="4">
    <source>
        <dbReference type="EMBL" id="SEB14649.1"/>
    </source>
</evidence>
<dbReference type="RefSeq" id="WP_090559320.1">
    <property type="nucleotide sequence ID" value="NZ_FNRA01000012.1"/>
</dbReference>
<dbReference type="InterPro" id="IPR036291">
    <property type="entry name" value="NAD(P)-bd_dom_sf"/>
</dbReference>
<dbReference type="EMBL" id="FNRA01000012">
    <property type="protein sequence ID" value="SEB14649.1"/>
    <property type="molecule type" value="Genomic_DNA"/>
</dbReference>
<dbReference type="PRINTS" id="PR00080">
    <property type="entry name" value="SDRFAMILY"/>
</dbReference>
<protein>
    <submittedName>
        <fullName evidence="4">Short-chain dehydrogenase</fullName>
    </submittedName>
</protein>
<dbReference type="PANTHER" id="PTHR43976:SF16">
    <property type="entry name" value="SHORT-CHAIN DEHYDROGENASE_REDUCTASE FAMILY PROTEIN"/>
    <property type="match status" value="1"/>
</dbReference>
<dbReference type="STRING" id="425514.SAMN05443550_11251"/>
<sequence length="276" mass="30475">MKKEKIWLITGASQGLGLTTVKYLLSQNQTVIATTRNRENFDPEVIQHSGLEVISLDLHSEQDVKNAVDRIAEKYGRIDVLINNAGHGFIGAVEEASPEEIDEVLSINVVATLRMIRSVLPHMRAEKSGHIINLSSMAGLFSKPGVGIYNTTKYAVEGFSESLYHELKDLGIHVTILEPGAFRTNFLDKSMIRAKQIISDYDASAGSSRTRLAGNNGKQPGNPEKAAVAIYDLVNMENPPLRLLLGKDAYDAGQKKLELLKTDFERMKEVTFGTDF</sequence>
<dbReference type="Gene3D" id="3.40.50.720">
    <property type="entry name" value="NAD(P)-binding Rossmann-like Domain"/>
    <property type="match status" value="1"/>
</dbReference>
<accession>A0A1H4GYI4</accession>
<dbReference type="Proteomes" id="UP000198850">
    <property type="component" value="Unassembled WGS sequence"/>
</dbReference>
<evidence type="ECO:0000256" key="2">
    <source>
        <dbReference type="ARBA" id="ARBA00023002"/>
    </source>
</evidence>
<keyword evidence="5" id="KW-1185">Reference proteome</keyword>
<dbReference type="PRINTS" id="PR00081">
    <property type="entry name" value="GDHRDH"/>
</dbReference>
<evidence type="ECO:0000256" key="1">
    <source>
        <dbReference type="ARBA" id="ARBA00006484"/>
    </source>
</evidence>
<reference evidence="4 5" key="1">
    <citation type="submission" date="2016-10" db="EMBL/GenBank/DDBJ databases">
        <authorList>
            <person name="de Groot N.N."/>
        </authorList>
    </citation>
    <scope>NUCLEOTIDE SEQUENCE [LARGE SCALE GENOMIC DNA]</scope>
    <source>
        <strain evidence="4 5">DSM 19033</strain>
    </source>
</reference>